<dbReference type="AlphaFoldDB" id="A0A1H8NFW2"/>
<dbReference type="Pfam" id="PF09722">
    <property type="entry name" value="Xre_MbcA_ParS_C"/>
    <property type="match status" value="1"/>
</dbReference>
<evidence type="ECO:0000313" key="3">
    <source>
        <dbReference type="Proteomes" id="UP000198761"/>
    </source>
</evidence>
<reference evidence="2 3" key="1">
    <citation type="submission" date="2016-10" db="EMBL/GenBank/DDBJ databases">
        <authorList>
            <person name="de Groot N.N."/>
        </authorList>
    </citation>
    <scope>NUCLEOTIDE SEQUENCE [LARGE SCALE GENOMIC DNA]</scope>
    <source>
        <strain evidence="2 3">DSM 3857</strain>
    </source>
</reference>
<keyword evidence="3" id="KW-1185">Reference proteome</keyword>
<dbReference type="RefSeq" id="WP_091303648.1">
    <property type="nucleotide sequence ID" value="NZ_FOCE01000019.1"/>
</dbReference>
<protein>
    <recommendedName>
        <fullName evidence="1">Antitoxin Xre/MbcA/ParS-like toxin-binding domain-containing protein</fullName>
    </recommendedName>
</protein>
<name>A0A1H8NFW2_9RHOB</name>
<sequence length="116" mass="12992">MTGISQGAVARVLTDIANDGGLSGVDIANVVDVSKTTVSRWKSGQMRPQPRHELILSDLRYVVGRLQEFYSSEEIRVWLYARHPQLDGQRAIDLIHDDRTSEVLAILERLESGAYL</sequence>
<feature type="domain" description="Antitoxin Xre/MbcA/ParS-like toxin-binding" evidence="1">
    <location>
        <begin position="71"/>
        <end position="113"/>
    </location>
</feature>
<dbReference type="Proteomes" id="UP000198761">
    <property type="component" value="Unassembled WGS sequence"/>
</dbReference>
<dbReference type="InterPro" id="IPR024467">
    <property type="entry name" value="Xre/MbcA/ParS-like_toxin-bd"/>
</dbReference>
<evidence type="ECO:0000313" key="2">
    <source>
        <dbReference type="EMBL" id="SEO28457.1"/>
    </source>
</evidence>
<dbReference type="OrthoDB" id="7579205at2"/>
<gene>
    <name evidence="2" type="ORF">SAMN04488103_1199</name>
</gene>
<organism evidence="2 3">
    <name type="scientific">Gemmobacter aquatilis</name>
    <dbReference type="NCBI Taxonomy" id="933059"/>
    <lineage>
        <taxon>Bacteria</taxon>
        <taxon>Pseudomonadati</taxon>
        <taxon>Pseudomonadota</taxon>
        <taxon>Alphaproteobacteria</taxon>
        <taxon>Rhodobacterales</taxon>
        <taxon>Paracoccaceae</taxon>
        <taxon>Gemmobacter</taxon>
    </lineage>
</organism>
<accession>A0A1H8NFW2</accession>
<proteinExistence type="predicted"/>
<dbReference type="STRING" id="933059.SAMN04488103_1199"/>
<evidence type="ECO:0000259" key="1">
    <source>
        <dbReference type="Pfam" id="PF09722"/>
    </source>
</evidence>
<dbReference type="EMBL" id="FOCE01000019">
    <property type="protein sequence ID" value="SEO28457.1"/>
    <property type="molecule type" value="Genomic_DNA"/>
</dbReference>